<dbReference type="Proteomes" id="UP001165090">
    <property type="component" value="Unassembled WGS sequence"/>
</dbReference>
<dbReference type="SUPFAM" id="SSF75217">
    <property type="entry name" value="alpha/beta knot"/>
    <property type="match status" value="1"/>
</dbReference>
<evidence type="ECO:0000256" key="1">
    <source>
        <dbReference type="ARBA" id="ARBA00022603"/>
    </source>
</evidence>
<evidence type="ECO:0000256" key="2">
    <source>
        <dbReference type="ARBA" id="ARBA00022679"/>
    </source>
</evidence>
<feature type="non-terminal residue" evidence="5">
    <location>
        <position position="1"/>
    </location>
</feature>
<dbReference type="EMBL" id="BSDZ01000079">
    <property type="protein sequence ID" value="GLI68246.1"/>
    <property type="molecule type" value="Genomic_DNA"/>
</dbReference>
<dbReference type="InterPro" id="IPR045330">
    <property type="entry name" value="TRM3/TARBP1"/>
</dbReference>
<accession>A0ABQ5SF18</accession>
<feature type="domain" description="tRNA/rRNA methyltransferase SpoU type" evidence="4">
    <location>
        <begin position="426"/>
        <end position="567"/>
    </location>
</feature>
<dbReference type="InterPro" id="IPR044748">
    <property type="entry name" value="Trm3/TARBP1_C"/>
</dbReference>
<keyword evidence="2" id="KW-0808">Transferase</keyword>
<evidence type="ECO:0000256" key="3">
    <source>
        <dbReference type="SAM" id="MobiDB-lite"/>
    </source>
</evidence>
<name>A0ABQ5SF18_9CHLO</name>
<organism evidence="5 6">
    <name type="scientific">Volvox africanus</name>
    <dbReference type="NCBI Taxonomy" id="51714"/>
    <lineage>
        <taxon>Eukaryota</taxon>
        <taxon>Viridiplantae</taxon>
        <taxon>Chlorophyta</taxon>
        <taxon>core chlorophytes</taxon>
        <taxon>Chlorophyceae</taxon>
        <taxon>CS clade</taxon>
        <taxon>Chlamydomonadales</taxon>
        <taxon>Volvocaceae</taxon>
        <taxon>Volvox</taxon>
    </lineage>
</organism>
<comment type="caution">
    <text evidence="5">The sequence shown here is derived from an EMBL/GenBank/DDBJ whole genome shotgun (WGS) entry which is preliminary data.</text>
</comment>
<keyword evidence="1" id="KW-0489">Methyltransferase</keyword>
<sequence>GSAGGAARAVWQCMEQPHHHSNLRPLMQQALLALLDRWPEGVQSLLLPALRTYHTASYQVCVSVVIIGSLLLQRQMASQPAGPLAQQLLEALFPWALHHRHAVRVPVQTVLYLVLRKQARGVTEQTTPLTRPPLGTEPLAVNSSSQMPYGTANTAYKELPRQPLNLPAQLSLGLLDGVRVFLGNNPEQVALRTRQALVDFERFNLEFECSLEGLFGIREEVLMAAAAAGEALEVDPGYPSIWALHTRDRLPIDVLRALPAVIRSLGASQKKAPAAGGFRDTATAAAGPTDATAAATPAAVPGLTAGLRRNTGLNALEGETEEEEGSQEEEEEEEEEGSGVGEQGDVDEEMFGGEVAEDVRRLSTAAAAVGTLSYQLRPQLLGAGAASCTGRGDAGRFMSAVTAAAAERLDALAAAAVPQCSRPTGLVVVASLLENVPNMAGLCRTCESLGCEALVLPSRAVVSSEAFKRQAVTSERWLPLLEVGPRDLPAYLAEMRGRGYWLVGVEQAAGSVPLQAFNFPTRCVLLLGNEQSGVPQHLISGLDACVEIPMLGITRSLNAHVSGALAVWQYVQQQQRMI</sequence>
<gene>
    <name evidence="5" type="ORF">VaNZ11_012598</name>
</gene>
<evidence type="ECO:0000313" key="6">
    <source>
        <dbReference type="Proteomes" id="UP001165090"/>
    </source>
</evidence>
<dbReference type="InterPro" id="IPR001537">
    <property type="entry name" value="SpoU_MeTrfase"/>
</dbReference>
<feature type="compositionally biased region" description="Acidic residues" evidence="3">
    <location>
        <begin position="318"/>
        <end position="337"/>
    </location>
</feature>
<evidence type="ECO:0000259" key="4">
    <source>
        <dbReference type="Pfam" id="PF00588"/>
    </source>
</evidence>
<dbReference type="CDD" id="cd18091">
    <property type="entry name" value="SpoU-like_TRM3-like"/>
    <property type="match status" value="1"/>
</dbReference>
<dbReference type="Pfam" id="PF00588">
    <property type="entry name" value="SpoU_methylase"/>
    <property type="match status" value="1"/>
</dbReference>
<feature type="region of interest" description="Disordered" evidence="3">
    <location>
        <begin position="313"/>
        <end position="347"/>
    </location>
</feature>
<dbReference type="InterPro" id="IPR029026">
    <property type="entry name" value="tRNA_m1G_MTases_N"/>
</dbReference>
<proteinExistence type="predicted"/>
<reference evidence="5 6" key="1">
    <citation type="journal article" date="2023" name="IScience">
        <title>Expanded male sex-determining region conserved during the evolution of homothallism in the green alga Volvox.</title>
        <authorList>
            <person name="Yamamoto K."/>
            <person name="Matsuzaki R."/>
            <person name="Mahakham W."/>
            <person name="Heman W."/>
            <person name="Sekimoto H."/>
            <person name="Kawachi M."/>
            <person name="Minakuchi Y."/>
            <person name="Toyoda A."/>
            <person name="Nozaki H."/>
        </authorList>
    </citation>
    <scope>NUCLEOTIDE SEQUENCE [LARGE SCALE GENOMIC DNA]</scope>
    <source>
        <strain evidence="5 6">NIES-4468</strain>
    </source>
</reference>
<dbReference type="PANTHER" id="PTHR12029:SF11">
    <property type="entry name" value="METHYLTRANSFERASE TARBP1-RELATED"/>
    <property type="match status" value="1"/>
</dbReference>
<dbReference type="Gene3D" id="3.40.1280.10">
    <property type="match status" value="1"/>
</dbReference>
<protein>
    <recommendedName>
        <fullName evidence="4">tRNA/rRNA methyltransferase SpoU type domain-containing protein</fullName>
    </recommendedName>
</protein>
<feature type="region of interest" description="Disordered" evidence="3">
    <location>
        <begin position="124"/>
        <end position="143"/>
    </location>
</feature>
<dbReference type="PANTHER" id="PTHR12029">
    <property type="entry name" value="RNA METHYLTRANSFERASE"/>
    <property type="match status" value="1"/>
</dbReference>
<dbReference type="InterPro" id="IPR029028">
    <property type="entry name" value="Alpha/beta_knot_MTases"/>
</dbReference>
<keyword evidence="6" id="KW-1185">Reference proteome</keyword>
<evidence type="ECO:0000313" key="5">
    <source>
        <dbReference type="EMBL" id="GLI68246.1"/>
    </source>
</evidence>